<dbReference type="NCBIfam" id="TIGR04226">
    <property type="entry name" value="RrgB_K2N_iso_D2"/>
    <property type="match status" value="1"/>
</dbReference>
<keyword evidence="1" id="KW-1133">Transmembrane helix</keyword>
<gene>
    <name evidence="3" type="ORF">1542_1508</name>
    <name evidence="4" type="ORF">CQR47_1508</name>
</gene>
<reference evidence="3" key="1">
    <citation type="submission" date="2017-05" db="EMBL/GenBank/DDBJ databases">
        <title>The fimbriome of the genus Bifidobacterium.</title>
        <authorList>
            <person name="Lugli G.A."/>
            <person name="Milani C."/>
            <person name="Mancino W."/>
        </authorList>
    </citation>
    <scope>NUCLEOTIDE SEQUENCE</scope>
    <source>
        <strain evidence="3">1542</strain>
    </source>
</reference>
<feature type="domain" description="SpaA-like prealbumin fold" evidence="2">
    <location>
        <begin position="397"/>
        <end position="480"/>
    </location>
</feature>
<dbReference type="InterPro" id="IPR013783">
    <property type="entry name" value="Ig-like_fold"/>
</dbReference>
<keyword evidence="1" id="KW-0472">Membrane</keyword>
<evidence type="ECO:0000259" key="2">
    <source>
        <dbReference type="Pfam" id="PF17802"/>
    </source>
</evidence>
<keyword evidence="1" id="KW-0812">Transmembrane</keyword>
<feature type="transmembrane region" description="Helical" evidence="1">
    <location>
        <begin position="523"/>
        <end position="547"/>
    </location>
</feature>
<dbReference type="GO" id="GO:0005975">
    <property type="term" value="P:carbohydrate metabolic process"/>
    <property type="evidence" value="ECO:0007669"/>
    <property type="project" value="UniProtKB-ARBA"/>
</dbReference>
<dbReference type="EMBL" id="PCGY01000018">
    <property type="protein sequence ID" value="PKU90262.1"/>
    <property type="molecule type" value="Genomic_DNA"/>
</dbReference>
<organism evidence="3">
    <name type="scientific">Bifidobacterium thermophilum</name>
    <dbReference type="NCBI Taxonomy" id="33905"/>
    <lineage>
        <taxon>Bacteria</taxon>
        <taxon>Bacillati</taxon>
        <taxon>Actinomycetota</taxon>
        <taxon>Actinomycetes</taxon>
        <taxon>Bifidobacteriales</taxon>
        <taxon>Bifidobacteriaceae</taxon>
        <taxon>Bifidobacterium</taxon>
    </lineage>
</organism>
<protein>
    <submittedName>
        <fullName evidence="3">Fimbrial subunit FimA</fullName>
    </submittedName>
</protein>
<reference evidence="4 5" key="2">
    <citation type="submission" date="2017-10" db="EMBL/GenBank/DDBJ databases">
        <title>Bifidobacterium genomics.</title>
        <authorList>
            <person name="Lugli G.A."/>
            <person name="Milani C."/>
            <person name="Mancabelli L."/>
        </authorList>
    </citation>
    <scope>NUCLEOTIDE SEQUENCE [LARGE SCALE GENOMIC DNA]</scope>
    <source>
        <strain evidence="4 5">1542B</strain>
    </source>
</reference>
<dbReference type="InterPro" id="IPR041033">
    <property type="entry name" value="SpaA_PFL_dom_1"/>
</dbReference>
<evidence type="ECO:0000313" key="3">
    <source>
        <dbReference type="EMBL" id="ASS31144.1"/>
    </source>
</evidence>
<dbReference type="InterPro" id="IPR026466">
    <property type="entry name" value="Fim_isopep_form_D2_dom"/>
</dbReference>
<dbReference type="Gene3D" id="2.60.40.740">
    <property type="match status" value="1"/>
</dbReference>
<evidence type="ECO:0000256" key="1">
    <source>
        <dbReference type="SAM" id="Phobius"/>
    </source>
</evidence>
<accession>A0A223AB01</accession>
<evidence type="ECO:0000313" key="5">
    <source>
        <dbReference type="Proteomes" id="UP000233727"/>
    </source>
</evidence>
<dbReference type="Pfam" id="PF17802">
    <property type="entry name" value="SpaA"/>
    <property type="match status" value="1"/>
</dbReference>
<sequence>MTSLIHIVSQAWNRASSRTSHPSSSWGDKPSPIRSIAAAGVALLGIIGLGTAALTPSPAIAAENDKSIIIQAGTRGEIIGHTFAVAPIATFNGDDSAELTTVSQADSAVRQAIKAALQQEAPEGVDPLMWAQAVSGNPIDQSTTFPWAANASSRLFADALAEYVTAKGVQYTATQDPLTITGLQGGLYAIVDVTKKLPDGVTDMPKSVRSLTMLVGTKHEKFNTDGSVIVKNEAYRTPPSKSVTGSHDGTVRVGDELTYRITGTVPSTTRKGDDFTYVFEDYASRGLTIDTGKGNIIVTYGNNGTVLPAADYTVDPADTTVTGNGVENGSDPTFTVTIARKVLDTMQSVAGEAFTVTYKATVNEHAADDQVASNSARVTAGGVTSGKSNQTDVYTNTFEFQKYFADGSTVTGAQFTLYDADNSKPVQMLGQDYQAGVDENGRVTFSGLEDGTYTVRETRVADGAAQVTGSFKVTLAYDATAKRTVVTFSDTGLDPYDLVTVAQDGAIRVRNVKSLTELPLTGAAGGMVIAGSAAVLLALAGISLAIIRRMERRM</sequence>
<dbReference type="AlphaFoldDB" id="A0A223AB01"/>
<dbReference type="EMBL" id="MF043338">
    <property type="protein sequence ID" value="ASS31144.1"/>
    <property type="molecule type" value="Genomic_DNA"/>
</dbReference>
<dbReference type="RefSeq" id="WP_101455292.1">
    <property type="nucleotide sequence ID" value="NZ_PCGY01000018.1"/>
</dbReference>
<dbReference type="Gene3D" id="2.60.40.10">
    <property type="entry name" value="Immunoglobulins"/>
    <property type="match status" value="1"/>
</dbReference>
<name>A0A223AB01_9BIFI</name>
<dbReference type="Proteomes" id="UP000233727">
    <property type="component" value="Unassembled WGS sequence"/>
</dbReference>
<dbReference type="SUPFAM" id="SSF49478">
    <property type="entry name" value="Cna protein B-type domain"/>
    <property type="match status" value="1"/>
</dbReference>
<proteinExistence type="predicted"/>
<evidence type="ECO:0000313" key="4">
    <source>
        <dbReference type="EMBL" id="PKU90262.1"/>
    </source>
</evidence>